<dbReference type="OrthoDB" id="10662353at2759"/>
<organism evidence="1 2">
    <name type="scientific">Ephemerocybe angulata</name>
    <dbReference type="NCBI Taxonomy" id="980116"/>
    <lineage>
        <taxon>Eukaryota</taxon>
        <taxon>Fungi</taxon>
        <taxon>Dikarya</taxon>
        <taxon>Basidiomycota</taxon>
        <taxon>Agaricomycotina</taxon>
        <taxon>Agaricomycetes</taxon>
        <taxon>Agaricomycetidae</taxon>
        <taxon>Agaricales</taxon>
        <taxon>Agaricineae</taxon>
        <taxon>Psathyrellaceae</taxon>
        <taxon>Ephemerocybe</taxon>
    </lineage>
</organism>
<proteinExistence type="predicted"/>
<dbReference type="EMBL" id="JACGCI010000002">
    <property type="protein sequence ID" value="KAF6765782.1"/>
    <property type="molecule type" value="Genomic_DNA"/>
</dbReference>
<evidence type="ECO:0000313" key="1">
    <source>
        <dbReference type="EMBL" id="KAF6765782.1"/>
    </source>
</evidence>
<dbReference type="Proteomes" id="UP000521943">
    <property type="component" value="Unassembled WGS sequence"/>
</dbReference>
<sequence length="235" mass="25991">MDDDECSIVPTSDPTEIELELPQSLREPPAMQGQTMDYCSGNSKEPPPYPNAVWNEEDQCWDPVGLDILWQELPMLLPRVPKRRRLTMSIGRSSSSVNPAPRMFQTVSIQTDPLEIHEAGGDSGEYLLEAADEDYLRSQALSPESSLPVTESYPGQLYTPVESLPVIFGFQDLPTTLSELATVVLTLQRQNHEMSTALSQKGEDAESSTAISPILSQQREDLETAMVLLSNLSPI</sequence>
<reference evidence="1 2" key="1">
    <citation type="submission" date="2020-07" db="EMBL/GenBank/DDBJ databases">
        <title>Comparative genomics of pyrophilous fungi reveals a link between fire events and developmental genes.</title>
        <authorList>
            <consortium name="DOE Joint Genome Institute"/>
            <person name="Steindorff A.S."/>
            <person name="Carver A."/>
            <person name="Calhoun S."/>
            <person name="Stillman K."/>
            <person name="Liu H."/>
            <person name="Lipzen A."/>
            <person name="Pangilinan J."/>
            <person name="Labutti K."/>
            <person name="Bruns T.D."/>
            <person name="Grigoriev I.V."/>
        </authorList>
    </citation>
    <scope>NUCLEOTIDE SEQUENCE [LARGE SCALE GENOMIC DNA]</scope>
    <source>
        <strain evidence="1 2">CBS 144469</strain>
    </source>
</reference>
<accession>A0A8H6MHN8</accession>
<name>A0A8H6MHN8_9AGAR</name>
<comment type="caution">
    <text evidence="1">The sequence shown here is derived from an EMBL/GenBank/DDBJ whole genome shotgun (WGS) entry which is preliminary data.</text>
</comment>
<evidence type="ECO:0000313" key="2">
    <source>
        <dbReference type="Proteomes" id="UP000521943"/>
    </source>
</evidence>
<protein>
    <submittedName>
        <fullName evidence="1">Uncharacterized protein</fullName>
    </submittedName>
</protein>
<keyword evidence="2" id="KW-1185">Reference proteome</keyword>
<gene>
    <name evidence="1" type="ORF">DFP72DRAFT_1058345</name>
</gene>
<dbReference type="AlphaFoldDB" id="A0A8H6MHN8"/>